<dbReference type="SUPFAM" id="SSF55961">
    <property type="entry name" value="Bet v1-like"/>
    <property type="match status" value="1"/>
</dbReference>
<comment type="caution">
    <text evidence="9">The sequence shown here is derived from an EMBL/GenBank/DDBJ whole genome shotgun (WGS) entry which is preliminary data.</text>
</comment>
<dbReference type="GO" id="GO:0051213">
    <property type="term" value="F:dioxygenase activity"/>
    <property type="evidence" value="ECO:0007669"/>
    <property type="project" value="UniProtKB-KW"/>
</dbReference>
<dbReference type="Gene3D" id="3.90.380.10">
    <property type="entry name" value="Naphthalene 1,2-dioxygenase Alpha Subunit, Chain A, domain 1"/>
    <property type="match status" value="1"/>
</dbReference>
<feature type="domain" description="Rieske" evidence="8">
    <location>
        <begin position="48"/>
        <end position="163"/>
    </location>
</feature>
<dbReference type="Proteomes" id="UP001246473">
    <property type="component" value="Unassembled WGS sequence"/>
</dbReference>
<dbReference type="Pfam" id="PF00355">
    <property type="entry name" value="Rieske"/>
    <property type="match status" value="1"/>
</dbReference>
<keyword evidence="9" id="KW-0223">Dioxygenase</keyword>
<dbReference type="AlphaFoldDB" id="A0AAP5UYS1"/>
<dbReference type="PANTHER" id="PTHR43756">
    <property type="entry name" value="CHOLINE MONOOXYGENASE, CHLOROPLASTIC"/>
    <property type="match status" value="1"/>
</dbReference>
<name>A0AAP5UYS1_9BURK</name>
<dbReference type="SUPFAM" id="SSF50022">
    <property type="entry name" value="ISP domain"/>
    <property type="match status" value="1"/>
</dbReference>
<keyword evidence="3" id="KW-0001">2Fe-2S</keyword>
<dbReference type="RefSeq" id="WP_315697687.1">
    <property type="nucleotide sequence ID" value="NZ_JANSLM010000028.1"/>
</dbReference>
<evidence type="ECO:0000259" key="8">
    <source>
        <dbReference type="PROSITE" id="PS51296"/>
    </source>
</evidence>
<dbReference type="GO" id="GO:0005506">
    <property type="term" value="F:iron ion binding"/>
    <property type="evidence" value="ECO:0007669"/>
    <property type="project" value="InterPro"/>
</dbReference>
<keyword evidence="7" id="KW-0411">Iron-sulfur</keyword>
<evidence type="ECO:0000256" key="1">
    <source>
        <dbReference type="ARBA" id="ARBA00001962"/>
    </source>
</evidence>
<evidence type="ECO:0000256" key="7">
    <source>
        <dbReference type="ARBA" id="ARBA00023014"/>
    </source>
</evidence>
<dbReference type="InterPro" id="IPR015879">
    <property type="entry name" value="Ring_hydroxy_dOase_asu_C_dom"/>
</dbReference>
<comment type="similarity">
    <text evidence="2">Belongs to the bacterial ring-hydroxylating dioxygenase alpha subunit family.</text>
</comment>
<keyword evidence="6" id="KW-0408">Iron</keyword>
<evidence type="ECO:0000313" key="10">
    <source>
        <dbReference type="Proteomes" id="UP001246473"/>
    </source>
</evidence>
<gene>
    <name evidence="9" type="ORF">ParKJ_40590</name>
</gene>
<keyword evidence="4" id="KW-0479">Metal-binding</keyword>
<evidence type="ECO:0000256" key="2">
    <source>
        <dbReference type="ARBA" id="ARBA00008751"/>
    </source>
</evidence>
<dbReference type="Pfam" id="PF00848">
    <property type="entry name" value="Ring_hydroxyl_A"/>
    <property type="match status" value="1"/>
</dbReference>
<dbReference type="GO" id="GO:0051537">
    <property type="term" value="F:2 iron, 2 sulfur cluster binding"/>
    <property type="evidence" value="ECO:0007669"/>
    <property type="project" value="UniProtKB-KW"/>
</dbReference>
<dbReference type="PANTHER" id="PTHR43756:SF5">
    <property type="entry name" value="CHOLINE MONOOXYGENASE, CHLOROPLASTIC"/>
    <property type="match status" value="1"/>
</dbReference>
<evidence type="ECO:0000256" key="3">
    <source>
        <dbReference type="ARBA" id="ARBA00022714"/>
    </source>
</evidence>
<reference evidence="9" key="1">
    <citation type="submission" date="2022-08" db="EMBL/GenBank/DDBJ databases">
        <authorList>
            <person name="Kim S.-J."/>
        </authorList>
    </citation>
    <scope>NUCLEOTIDE SEQUENCE</scope>
    <source>
        <strain evidence="9">KJ</strain>
    </source>
</reference>
<dbReference type="EMBL" id="JANSLM010000028">
    <property type="protein sequence ID" value="MDT8843703.1"/>
    <property type="molecule type" value="Genomic_DNA"/>
</dbReference>
<dbReference type="InterPro" id="IPR043264">
    <property type="entry name" value="AhdA1c-like_alpha_C"/>
</dbReference>
<evidence type="ECO:0000256" key="6">
    <source>
        <dbReference type="ARBA" id="ARBA00023004"/>
    </source>
</evidence>
<dbReference type="InterPro" id="IPR017941">
    <property type="entry name" value="Rieske_2Fe-2S"/>
</dbReference>
<proteinExistence type="inferred from homology"/>
<dbReference type="PRINTS" id="PR00090">
    <property type="entry name" value="RNGDIOXGNASE"/>
</dbReference>
<organism evidence="9 10">
    <name type="scientific">Paraburkholderia fungorum</name>
    <dbReference type="NCBI Taxonomy" id="134537"/>
    <lineage>
        <taxon>Bacteria</taxon>
        <taxon>Pseudomonadati</taxon>
        <taxon>Pseudomonadota</taxon>
        <taxon>Betaproteobacteria</taxon>
        <taxon>Burkholderiales</taxon>
        <taxon>Burkholderiaceae</taxon>
        <taxon>Paraburkholderia</taxon>
    </lineage>
</organism>
<evidence type="ECO:0000256" key="5">
    <source>
        <dbReference type="ARBA" id="ARBA00023002"/>
    </source>
</evidence>
<protein>
    <submittedName>
        <fullName evidence="9">Aromatic ring-hydroxylating dioxygenase subunit alpha</fullName>
    </submittedName>
</protein>
<accession>A0AAP5UYS1</accession>
<keyword evidence="5" id="KW-0560">Oxidoreductase</keyword>
<dbReference type="CDD" id="cd08880">
    <property type="entry name" value="RHO_alpha_C_ahdA1c-like"/>
    <property type="match status" value="1"/>
</dbReference>
<dbReference type="Gene3D" id="2.102.10.10">
    <property type="entry name" value="Rieske [2Fe-2S] iron-sulphur domain"/>
    <property type="match status" value="1"/>
</dbReference>
<dbReference type="InterPro" id="IPR036922">
    <property type="entry name" value="Rieske_2Fe-2S_sf"/>
</dbReference>
<evidence type="ECO:0000256" key="4">
    <source>
        <dbReference type="ARBA" id="ARBA00022723"/>
    </source>
</evidence>
<sequence length="422" mass="47751">MTIINVAKASPDLNWPRRDEGYTVPYRVFTDKAYYDLEQEWIFRGDAWSFVALEAEIPNSGDIKATYIGETPVIVTRDEEGGVNVMLNRCAHRGALVCRELRSNVRTLDCVYHQWSYDLKGQLRGVPFRRGVRGEGGMPECFDMMEHGLDRLRVGIINGLVFATFSARTEPLQDYLGADTVAVIERIFHKPVEILGDQRQYVHGNWKLYAENTRDPYHASLLHLFHNTFGLYRSTQTGVSLMDATRRHSVLKTTSSGSSKEEDEKAYKDVRTYNTNYKLQDPSVLAGKKEFADGVNLIINSIFPNLVVQQIANTLAVRQTVTYAPNAFELVWTQFGYAEDSDEMRKIRLKQANLIGPAGFISMEDGEAVEIVQEAVVRDSEKTSYIAMGGGKSTDANHLVSEGTIIGFWENYERMLGVRRMT</sequence>
<dbReference type="PROSITE" id="PS51296">
    <property type="entry name" value="RIESKE"/>
    <property type="match status" value="1"/>
</dbReference>
<evidence type="ECO:0000313" key="9">
    <source>
        <dbReference type="EMBL" id="MDT8843703.1"/>
    </source>
</evidence>
<comment type="cofactor">
    <cofactor evidence="1">
        <name>Fe cation</name>
        <dbReference type="ChEBI" id="CHEBI:24875"/>
    </cofactor>
</comment>
<dbReference type="InterPro" id="IPR001663">
    <property type="entry name" value="Rng_hydr_dOase-A"/>
</dbReference>